<accession>A0A6J5EET9</accession>
<keyword evidence="1" id="KW-0812">Transmembrane</keyword>
<keyword evidence="3" id="KW-1185">Reference proteome</keyword>
<keyword evidence="1" id="KW-1133">Transmembrane helix</keyword>
<dbReference type="AlphaFoldDB" id="A0A6J5EET9"/>
<proteinExistence type="predicted"/>
<reference evidence="2 3" key="1">
    <citation type="submission" date="2020-04" db="EMBL/GenBank/DDBJ databases">
        <authorList>
            <person name="De Canck E."/>
        </authorList>
    </citation>
    <scope>NUCLEOTIDE SEQUENCE [LARGE SCALE GENOMIC DNA]</scope>
    <source>
        <strain evidence="2 3">LMG 29542</strain>
    </source>
</reference>
<feature type="transmembrane region" description="Helical" evidence="1">
    <location>
        <begin position="43"/>
        <end position="63"/>
    </location>
</feature>
<dbReference type="EMBL" id="CADIKH010000022">
    <property type="protein sequence ID" value="CAB3763756.1"/>
    <property type="molecule type" value="Genomic_DNA"/>
</dbReference>
<evidence type="ECO:0000313" key="2">
    <source>
        <dbReference type="EMBL" id="CAB3763756.1"/>
    </source>
</evidence>
<gene>
    <name evidence="2" type="ORF">LMG29542_04697</name>
</gene>
<dbReference type="Proteomes" id="UP000494363">
    <property type="component" value="Unassembled WGS sequence"/>
</dbReference>
<evidence type="ECO:0000256" key="1">
    <source>
        <dbReference type="SAM" id="Phobius"/>
    </source>
</evidence>
<name>A0A6J5EET9_9BURK</name>
<protein>
    <submittedName>
        <fullName evidence="2">Uncharacterized protein</fullName>
    </submittedName>
</protein>
<evidence type="ECO:0000313" key="3">
    <source>
        <dbReference type="Proteomes" id="UP000494363"/>
    </source>
</evidence>
<sequence length="97" mass="10226">MPFLPIASVGVDSVVGPETISWSGVLLDCVAPSSIMEERSMPLLCTPLLAIAAPMAVFIWPSVTASLTPVASATFTMRRLEVAEPTAKVLAWVADEP</sequence>
<organism evidence="2 3">
    <name type="scientific">Paraburkholderia humisilvae</name>
    <dbReference type="NCBI Taxonomy" id="627669"/>
    <lineage>
        <taxon>Bacteria</taxon>
        <taxon>Pseudomonadati</taxon>
        <taxon>Pseudomonadota</taxon>
        <taxon>Betaproteobacteria</taxon>
        <taxon>Burkholderiales</taxon>
        <taxon>Burkholderiaceae</taxon>
        <taxon>Paraburkholderia</taxon>
    </lineage>
</organism>
<keyword evidence="1" id="KW-0472">Membrane</keyword>